<proteinExistence type="predicted"/>
<dbReference type="GO" id="GO:0016747">
    <property type="term" value="F:acyltransferase activity, transferring groups other than amino-acyl groups"/>
    <property type="evidence" value="ECO:0007669"/>
    <property type="project" value="InterPro"/>
</dbReference>
<protein>
    <submittedName>
        <fullName evidence="2">Putative acetyltransferase</fullName>
    </submittedName>
</protein>
<evidence type="ECO:0000259" key="1">
    <source>
        <dbReference type="PROSITE" id="PS51186"/>
    </source>
</evidence>
<dbReference type="AlphaFoldDB" id="A0A1U9Z6N1"/>
<dbReference type="InterPro" id="IPR016181">
    <property type="entry name" value="Acyl_CoA_acyltransferase"/>
</dbReference>
<organism evidence="2 3">
    <name type="scientific">Martelella mediterranea DSM 17316</name>
    <dbReference type="NCBI Taxonomy" id="1122214"/>
    <lineage>
        <taxon>Bacteria</taxon>
        <taxon>Pseudomonadati</taxon>
        <taxon>Pseudomonadota</taxon>
        <taxon>Alphaproteobacteria</taxon>
        <taxon>Hyphomicrobiales</taxon>
        <taxon>Aurantimonadaceae</taxon>
        <taxon>Martelella</taxon>
    </lineage>
</organism>
<dbReference type="KEGG" id="mmed:Mame_04075"/>
<dbReference type="EMBL" id="CP020330">
    <property type="protein sequence ID" value="AQZ53375.1"/>
    <property type="molecule type" value="Genomic_DNA"/>
</dbReference>
<gene>
    <name evidence="2" type="ORF">Mame_04075</name>
</gene>
<dbReference type="Proteomes" id="UP000191135">
    <property type="component" value="Chromosome"/>
</dbReference>
<evidence type="ECO:0000313" key="3">
    <source>
        <dbReference type="Proteomes" id="UP000191135"/>
    </source>
</evidence>
<dbReference type="RefSeq" id="WP_033410910.1">
    <property type="nucleotide sequence ID" value="NZ_AQWH01000027.1"/>
</dbReference>
<keyword evidence="2" id="KW-0808">Transferase</keyword>
<dbReference type="CDD" id="cd04301">
    <property type="entry name" value="NAT_SF"/>
    <property type="match status" value="1"/>
</dbReference>
<dbReference type="STRING" id="1122214.Mame_04075"/>
<sequence length="165" mass="17726">MTSELRYLPEEASHDAAIEDINAEAFGPARFVRAAARIREQGPHDPALSFVCVDGDEVIASVRMTPVFAGMAEGHMLGPLAVKPSYKNRGIGRHLVKIAVQAARDAGSEVVILVGDPPYYGPLGFLPIVPPTLQLPGPVDYRRVLAAPLVEGVEAKLIGMMRFRG</sequence>
<reference evidence="2 3" key="1">
    <citation type="submission" date="2017-03" db="EMBL/GenBank/DDBJ databases">
        <title>Foreign affairs: Plasmid Transfer between Roseobacters and Rhizobia.</title>
        <authorList>
            <person name="Bartling P."/>
            <person name="Bunk B."/>
            <person name="Overmann J."/>
            <person name="Brinkmann H."/>
            <person name="Petersen J."/>
        </authorList>
    </citation>
    <scope>NUCLEOTIDE SEQUENCE [LARGE SCALE GENOMIC DNA]</scope>
    <source>
        <strain evidence="2 3">MACL11</strain>
    </source>
</reference>
<dbReference type="Gene3D" id="3.40.630.30">
    <property type="match status" value="1"/>
</dbReference>
<dbReference type="eggNOG" id="COG3153">
    <property type="taxonomic scope" value="Bacteria"/>
</dbReference>
<dbReference type="InterPro" id="IPR000182">
    <property type="entry name" value="GNAT_dom"/>
</dbReference>
<dbReference type="PROSITE" id="PS51186">
    <property type="entry name" value="GNAT"/>
    <property type="match status" value="1"/>
</dbReference>
<dbReference type="SUPFAM" id="SSF55729">
    <property type="entry name" value="Acyl-CoA N-acyltransferases (Nat)"/>
    <property type="match status" value="1"/>
</dbReference>
<keyword evidence="3" id="KW-1185">Reference proteome</keyword>
<feature type="domain" description="N-acetyltransferase" evidence="1">
    <location>
        <begin position="3"/>
        <end position="148"/>
    </location>
</feature>
<dbReference type="Pfam" id="PF00583">
    <property type="entry name" value="Acetyltransf_1"/>
    <property type="match status" value="1"/>
</dbReference>
<evidence type="ECO:0000313" key="2">
    <source>
        <dbReference type="EMBL" id="AQZ53375.1"/>
    </source>
</evidence>
<accession>A0A1U9Z6N1</accession>
<name>A0A1U9Z6N1_9HYPH</name>
<dbReference type="OrthoDB" id="9815099at2"/>